<dbReference type="Proteomes" id="UP000198832">
    <property type="component" value="Unassembled WGS sequence"/>
</dbReference>
<evidence type="ECO:0000313" key="2">
    <source>
        <dbReference type="EMBL" id="SFD04359.1"/>
    </source>
</evidence>
<dbReference type="AlphaFoldDB" id="A0A1I1P3F8"/>
<dbReference type="InterPro" id="IPR011990">
    <property type="entry name" value="TPR-like_helical_dom_sf"/>
</dbReference>
<accession>A0A1I1P3F8</accession>
<feature type="domain" description="PIN" evidence="1">
    <location>
        <begin position="871"/>
        <end position="1006"/>
    </location>
</feature>
<organism evidence="2 3">
    <name type="scientific">Nocardioides terrae</name>
    <dbReference type="NCBI Taxonomy" id="574651"/>
    <lineage>
        <taxon>Bacteria</taxon>
        <taxon>Bacillati</taxon>
        <taxon>Actinomycetota</taxon>
        <taxon>Actinomycetes</taxon>
        <taxon>Propionibacteriales</taxon>
        <taxon>Nocardioidaceae</taxon>
        <taxon>Nocardioides</taxon>
    </lineage>
</organism>
<dbReference type="Pfam" id="PF20698">
    <property type="entry name" value="PIN-TPR-GreABC"/>
    <property type="match status" value="1"/>
</dbReference>
<evidence type="ECO:0000313" key="3">
    <source>
        <dbReference type="Proteomes" id="UP000198832"/>
    </source>
</evidence>
<proteinExistence type="predicted"/>
<dbReference type="EMBL" id="FOLB01000026">
    <property type="protein sequence ID" value="SFD04359.1"/>
    <property type="molecule type" value="Genomic_DNA"/>
</dbReference>
<protein>
    <recommendedName>
        <fullName evidence="1">PIN domain-containing protein</fullName>
    </recommendedName>
</protein>
<dbReference type="InterPro" id="IPR048987">
    <property type="entry name" value="PIN-TPR-GreABC"/>
</dbReference>
<gene>
    <name evidence="2" type="ORF">SAMN04487968_1267</name>
</gene>
<reference evidence="2 3" key="1">
    <citation type="submission" date="2016-10" db="EMBL/GenBank/DDBJ databases">
        <authorList>
            <person name="de Groot N.N."/>
        </authorList>
    </citation>
    <scope>NUCLEOTIDE SEQUENCE [LARGE SCALE GENOMIC DNA]</scope>
    <source>
        <strain evidence="2 3">CGMCC 1.7056</strain>
    </source>
</reference>
<evidence type="ECO:0000259" key="1">
    <source>
        <dbReference type="Pfam" id="PF20698"/>
    </source>
</evidence>
<dbReference type="Gene3D" id="1.25.40.10">
    <property type="entry name" value="Tetratricopeptide repeat domain"/>
    <property type="match status" value="1"/>
</dbReference>
<keyword evidence="3" id="KW-1185">Reference proteome</keyword>
<dbReference type="SUPFAM" id="SSF48452">
    <property type="entry name" value="TPR-like"/>
    <property type="match status" value="1"/>
</dbReference>
<sequence length="1216" mass="130504">MDSVTSKGLTMDPISLLVAAAPSVAKGMGSVAGKQVAGLLGKKTQRVRVARAVSKLAADEGITVSWRQLNVWLKADDVRLSIAAGDSDSLRDCAHRLTLDDLPAGLSPEQASVQVLQMVIDESLRRMSSGDAEVASTRRIEHAIQALEQRAVLNSGGDATAFKLALDKLHPWRAAEAAELEERWTGLRALVITLAGNRERRSLLQHWSTDPPHGLVDAPAEVWCWFARVAADYGASDPAITFITRGVERGADPSYWWARAGLIIGTGTPEDTARAQELWNRSVPKHPLAAAGEAIAADDFAAAEALLDDWTPETANDESIKAVLQTAAAAGRGDLNRAIAIGVAGAESHPQGSGNVLRTAEALLSRGHHGWSDHPLDDFARAYELAITARDSRRSWLGDSVAPILTAVKASALATDIDRAWRLTQAAPDGNALPHEARDDRLRRESAILAATMGRFENAQAVARALGDPFVTHTVEGWTAFAEEDPERAEAAWLNAWASAPDDTARLQTASALAPLGRSLPDLNTLPEGYSMAIERIRTVHEVMSTPDADMSLLRARASESEELTVFLAERLVAEDKTADAAAVLEAGATRWNHALMMKMAASRYLAAGSYERAHDVAGTALSMGGQGWAGRIECLSIQFDALESLGEFQRSLPLAREMAVMAPENLTIRWALVHSLVRAGKSADAWAALTYNGKAAEPRNAGDARTWIGLAAECDDSVEFVQRSLEMMSAWQDEPDLVGVFLIQIYSGLRRHERDVAEADISELHRATDEFTEAHPDNGVFRKFTLDENDLIGSLAEILKATAAEDPALKDIRERVERGELPLGFLAELYSRPYVEASIKRAAGMVFSHHPPTAGAAAAAATAALGTSVVIDGSAAVTLSLLEPGIVNQLLGSFLTVATTDSAYRDALASQHSLNMLSTMTLGWDAENQRPLITETDEAEAEALSHRADRVVELLSRSERRGWPGLKRFAEFAGEGTWLSALDFALAEQRAFWCDDRSLRQLAASEGAQTFGTVDLIAALVAAGKIAPGIAAAVRATLIAGFHVDIDFDPDVMELAAEIDGWQPKGAAFALSRVHSWAVPADCLRFAAGAMAHVATSSPAALASWSWAAAAGLVRMTDGNVEGASENIRIFLSHLTAQPWLRPDTLAFVMQGIRAATAELPGTTDPLRAVIERIFIVISEKHGAPQAAEFVLMLVANLEEKDRITTVEVILTTGS</sequence>
<name>A0A1I1P3F8_9ACTN</name>